<sequence length="256" mass="29618">MSFLKSAVNQVGRDLGKVVSNSIFKDNHASPYRKVSGKRSKVRSFQYNKTEFEKAIDFQTGHRPSTLIVKISGVYTVIKNEANDFLADGYLDTSESDSLFEMMQKFNSKVDDICDILEIDEKYNDKEINQLTKIVEKTNILFKEVLQLSAKGCQFRKIEHLEEANKIELISFIKYVGLCLIWMGKYARGKQRSIVKTTIANILDIITFTWPFTRSYLLLESIFTFPKESNRRKTLKNAHLRLADLEEKRAKTYLSI</sequence>
<organism evidence="1 2">
    <name type="scientific">Aquimarina celericrescens</name>
    <dbReference type="NCBI Taxonomy" id="1964542"/>
    <lineage>
        <taxon>Bacteria</taxon>
        <taxon>Pseudomonadati</taxon>
        <taxon>Bacteroidota</taxon>
        <taxon>Flavobacteriia</taxon>
        <taxon>Flavobacteriales</taxon>
        <taxon>Flavobacteriaceae</taxon>
        <taxon>Aquimarina</taxon>
    </lineage>
</organism>
<protein>
    <submittedName>
        <fullName evidence="1">Uncharacterized protein</fullName>
    </submittedName>
</protein>
<comment type="caution">
    <text evidence="1">The sequence shown here is derived from an EMBL/GenBank/DDBJ whole genome shotgun (WGS) entry which is preliminary data.</text>
</comment>
<reference evidence="2" key="1">
    <citation type="journal article" date="2019" name="Int. J. Syst. Evol. Microbiol.">
        <title>The Global Catalogue of Microorganisms (GCM) 10K type strain sequencing project: providing services to taxonomists for standard genome sequencing and annotation.</title>
        <authorList>
            <consortium name="The Broad Institute Genomics Platform"/>
            <consortium name="The Broad Institute Genome Sequencing Center for Infectious Disease"/>
            <person name="Wu L."/>
            <person name="Ma J."/>
        </authorList>
    </citation>
    <scope>NUCLEOTIDE SEQUENCE [LARGE SCALE GENOMIC DNA]</scope>
    <source>
        <strain evidence="2">DT92</strain>
    </source>
</reference>
<keyword evidence="2" id="KW-1185">Reference proteome</keyword>
<dbReference type="RefSeq" id="WP_378321844.1">
    <property type="nucleotide sequence ID" value="NZ_JBHUHY010000032.1"/>
</dbReference>
<gene>
    <name evidence="1" type="ORF">ACFSJT_18600</name>
</gene>
<evidence type="ECO:0000313" key="1">
    <source>
        <dbReference type="EMBL" id="MFD2188818.1"/>
    </source>
</evidence>
<evidence type="ECO:0000313" key="2">
    <source>
        <dbReference type="Proteomes" id="UP001597344"/>
    </source>
</evidence>
<proteinExistence type="predicted"/>
<dbReference type="Proteomes" id="UP001597344">
    <property type="component" value="Unassembled WGS sequence"/>
</dbReference>
<name>A0ABW5B1C1_9FLAO</name>
<accession>A0ABW5B1C1</accession>
<dbReference type="EMBL" id="JBHUHY010000032">
    <property type="protein sequence ID" value="MFD2188818.1"/>
    <property type="molecule type" value="Genomic_DNA"/>
</dbReference>